<name>A0A6H0RWP5_9MYCO</name>
<dbReference type="RefSeq" id="WP_168140416.1">
    <property type="nucleotide sequence ID" value="NZ_CP038797.1"/>
</dbReference>
<dbReference type="EMBL" id="CP038797">
    <property type="protein sequence ID" value="QIV79633.1"/>
    <property type="molecule type" value="Genomic_DNA"/>
</dbReference>
<evidence type="ECO:0000313" key="2">
    <source>
        <dbReference type="Proteomes" id="UP000501849"/>
    </source>
</evidence>
<gene>
    <name evidence="1" type="ORF">EXE63_00900</name>
</gene>
<dbReference type="Proteomes" id="UP000501849">
    <property type="component" value="Plasmid unnamed1"/>
</dbReference>
<dbReference type="AlphaFoldDB" id="A0A6H0RWP5"/>
<keyword evidence="1" id="KW-0614">Plasmid</keyword>
<proteinExistence type="predicted"/>
<evidence type="ECO:0000313" key="1">
    <source>
        <dbReference type="EMBL" id="QIV79633.1"/>
    </source>
</evidence>
<protein>
    <submittedName>
        <fullName evidence="1">Uncharacterized protein</fullName>
    </submittedName>
</protein>
<organism evidence="1 2">
    <name type="scientific">Mycolicibacterium frederiksbergense</name>
    <dbReference type="NCBI Taxonomy" id="117567"/>
    <lineage>
        <taxon>Bacteria</taxon>
        <taxon>Bacillati</taxon>
        <taxon>Actinomycetota</taxon>
        <taxon>Actinomycetes</taxon>
        <taxon>Mycobacteriales</taxon>
        <taxon>Mycobacteriaceae</taxon>
        <taxon>Mycolicibacterium</taxon>
    </lineage>
</organism>
<keyword evidence="2" id="KW-1185">Reference proteome</keyword>
<accession>A0A6H0RWP5</accession>
<dbReference type="KEGG" id="mfre:EXE63_00900"/>
<geneLocation type="plasmid" evidence="1 2">
    <name>unnamed1</name>
</geneLocation>
<reference evidence="1 2" key="1">
    <citation type="submission" date="2019-04" db="EMBL/GenBank/DDBJ databases">
        <title>Draft, Whole-Genome Sequence of the Anthracene-degrading Mycobacterium frederiksbergense LB501T, Isolated from a Polycyclic Aromatic Hydrocarbon (PAH)-Contaminated Soil.</title>
        <authorList>
            <person name="Augelletti F."/>
        </authorList>
    </citation>
    <scope>NUCLEOTIDE SEQUENCE [LARGE SCALE GENOMIC DNA]</scope>
    <source>
        <strain evidence="1 2">LB 501T</strain>
        <plasmid evidence="1 2">unnamed1</plasmid>
    </source>
</reference>
<sequence>MLQVLHASHNGTLYRHHLQCTADIADLIRETHLETLTSTDGEIDFWFTPSTSPGHQGVNRKATEIFLATTKFSARNVPLLRGRLVLATHTPAGELSGLTDAHMQRISQALTSITWLQSRILDARHAQDERSQRRASTAENKKRLEEWWKV</sequence>